<reference evidence="1" key="1">
    <citation type="submission" date="2019-12" db="EMBL/GenBank/DDBJ databases">
        <authorList>
            <person name="Cremers G."/>
        </authorList>
    </citation>
    <scope>NUCLEOTIDE SEQUENCE</scope>
    <source>
        <strain evidence="1">Vvax</strain>
    </source>
</reference>
<proteinExistence type="predicted"/>
<dbReference type="AlphaFoldDB" id="A0A679J6A2"/>
<gene>
    <name evidence="1" type="ORF">VVAX_02561</name>
</gene>
<evidence type="ECO:0000313" key="1">
    <source>
        <dbReference type="EMBL" id="CAA2104031.1"/>
    </source>
</evidence>
<sequence length="127" mass="14031">MSGVSEMERVVAALKTLAVQPWPEGARLILRWNEVAKMLPGVGYEAFFHAHRLASRNIYNGAGLDLSVVERLRERGFTVVVADGQEDATMPDVKIEVGLAWLDLSKKKPGRAARVGMYELPEDDSHA</sequence>
<organism evidence="1">
    <name type="scientific">Variovorax paradoxus</name>
    <dbReference type="NCBI Taxonomy" id="34073"/>
    <lineage>
        <taxon>Bacteria</taxon>
        <taxon>Pseudomonadati</taxon>
        <taxon>Pseudomonadota</taxon>
        <taxon>Betaproteobacteria</taxon>
        <taxon>Burkholderiales</taxon>
        <taxon>Comamonadaceae</taxon>
        <taxon>Variovorax</taxon>
    </lineage>
</organism>
<name>A0A679J6A2_VARPD</name>
<protein>
    <submittedName>
        <fullName evidence="1">Uncharacterized protein</fullName>
    </submittedName>
</protein>
<accession>A0A679J6A2</accession>
<dbReference type="EMBL" id="LR743507">
    <property type="protein sequence ID" value="CAA2104031.1"/>
    <property type="molecule type" value="Genomic_DNA"/>
</dbReference>